<evidence type="ECO:0000256" key="8">
    <source>
        <dbReference type="ARBA" id="ARBA00023002"/>
    </source>
</evidence>
<dbReference type="GO" id="GO:0016020">
    <property type="term" value="C:membrane"/>
    <property type="evidence" value="ECO:0007669"/>
    <property type="project" value="UniProtKB-SubCell"/>
</dbReference>
<dbReference type="Pfam" id="PF00067">
    <property type="entry name" value="p450"/>
    <property type="match status" value="1"/>
</dbReference>
<dbReference type="InterPro" id="IPR002401">
    <property type="entry name" value="Cyt_P450_E_grp-I"/>
</dbReference>
<evidence type="ECO:0000256" key="5">
    <source>
        <dbReference type="ARBA" id="ARBA00022692"/>
    </source>
</evidence>
<evidence type="ECO:0000256" key="12">
    <source>
        <dbReference type="PIRSR" id="PIRSR602401-1"/>
    </source>
</evidence>
<evidence type="ECO:0000256" key="7">
    <source>
        <dbReference type="ARBA" id="ARBA00022989"/>
    </source>
</evidence>
<name>A0A6N2MDH7_SALVM</name>
<feature type="binding site" description="axial binding residue" evidence="12">
    <location>
        <position position="444"/>
    </location>
    <ligand>
        <name>heme</name>
        <dbReference type="ChEBI" id="CHEBI:30413"/>
    </ligand>
    <ligandPart>
        <name>Fe</name>
        <dbReference type="ChEBI" id="CHEBI:18248"/>
    </ligandPart>
</feature>
<dbReference type="GO" id="GO:0020037">
    <property type="term" value="F:heme binding"/>
    <property type="evidence" value="ECO:0007669"/>
    <property type="project" value="InterPro"/>
</dbReference>
<organism evidence="13">
    <name type="scientific">Salix viminalis</name>
    <name type="common">Common osier</name>
    <name type="synonym">Basket willow</name>
    <dbReference type="NCBI Taxonomy" id="40686"/>
    <lineage>
        <taxon>Eukaryota</taxon>
        <taxon>Viridiplantae</taxon>
        <taxon>Streptophyta</taxon>
        <taxon>Embryophyta</taxon>
        <taxon>Tracheophyta</taxon>
        <taxon>Spermatophyta</taxon>
        <taxon>Magnoliopsida</taxon>
        <taxon>eudicotyledons</taxon>
        <taxon>Gunneridae</taxon>
        <taxon>Pentapetalae</taxon>
        <taxon>rosids</taxon>
        <taxon>fabids</taxon>
        <taxon>Malpighiales</taxon>
        <taxon>Salicaceae</taxon>
        <taxon>Saliceae</taxon>
        <taxon>Salix</taxon>
    </lineage>
</organism>
<evidence type="ECO:0000256" key="2">
    <source>
        <dbReference type="ARBA" id="ARBA00004167"/>
    </source>
</evidence>
<evidence type="ECO:0000256" key="3">
    <source>
        <dbReference type="ARBA" id="ARBA00010617"/>
    </source>
</evidence>
<gene>
    <name evidence="13" type="ORF">SVIM_LOCUS357141</name>
</gene>
<evidence type="ECO:0000256" key="11">
    <source>
        <dbReference type="ARBA" id="ARBA00023136"/>
    </source>
</evidence>
<evidence type="ECO:0000256" key="9">
    <source>
        <dbReference type="ARBA" id="ARBA00023004"/>
    </source>
</evidence>
<reference evidence="13" key="1">
    <citation type="submission" date="2019-03" db="EMBL/GenBank/DDBJ databases">
        <authorList>
            <person name="Mank J."/>
            <person name="Almeida P."/>
        </authorList>
    </citation>
    <scope>NUCLEOTIDE SEQUENCE</scope>
    <source>
        <strain evidence="13">78183</strain>
    </source>
</reference>
<dbReference type="InterPro" id="IPR001128">
    <property type="entry name" value="Cyt_P450"/>
</dbReference>
<dbReference type="EMBL" id="CAADRP010001785">
    <property type="protein sequence ID" value="VFU52252.1"/>
    <property type="molecule type" value="Genomic_DNA"/>
</dbReference>
<dbReference type="GO" id="GO:0016705">
    <property type="term" value="F:oxidoreductase activity, acting on paired donors, with incorporation or reduction of molecular oxygen"/>
    <property type="evidence" value="ECO:0007669"/>
    <property type="project" value="InterPro"/>
</dbReference>
<dbReference type="PANTHER" id="PTHR24296">
    <property type="entry name" value="CYTOCHROME P450"/>
    <property type="match status" value="1"/>
</dbReference>
<keyword evidence="6 12" id="KW-0479">Metal-binding</keyword>
<dbReference type="CDD" id="cd11064">
    <property type="entry name" value="CYP86A"/>
    <property type="match status" value="1"/>
</dbReference>
<dbReference type="PRINTS" id="PR00385">
    <property type="entry name" value="P450"/>
</dbReference>
<keyword evidence="5" id="KW-0812">Transmembrane</keyword>
<keyword evidence="8" id="KW-0560">Oxidoreductase</keyword>
<evidence type="ECO:0000256" key="1">
    <source>
        <dbReference type="ARBA" id="ARBA00001971"/>
    </source>
</evidence>
<keyword evidence="4 12" id="KW-0349">Heme</keyword>
<accession>A0A6N2MDH7</accession>
<evidence type="ECO:0000256" key="10">
    <source>
        <dbReference type="ARBA" id="ARBA00023033"/>
    </source>
</evidence>
<comment type="subcellular location">
    <subcellularLocation>
        <location evidence="2">Membrane</location>
        <topology evidence="2">Single-pass membrane protein</topology>
    </subcellularLocation>
</comment>
<dbReference type="GO" id="GO:0004497">
    <property type="term" value="F:monooxygenase activity"/>
    <property type="evidence" value="ECO:0007669"/>
    <property type="project" value="UniProtKB-KW"/>
</dbReference>
<dbReference type="Gene3D" id="1.10.630.10">
    <property type="entry name" value="Cytochrome P450"/>
    <property type="match status" value="1"/>
</dbReference>
<evidence type="ECO:0000313" key="13">
    <source>
        <dbReference type="EMBL" id="VFU52252.1"/>
    </source>
</evidence>
<comment type="cofactor">
    <cofactor evidence="1 12">
        <name>heme</name>
        <dbReference type="ChEBI" id="CHEBI:30413"/>
    </cofactor>
</comment>
<sequence length="502" mass="57079">MFMFLIISFTLGSYLLSFIFSFFQEFYACQTKLPATYGPPSYPIIGCLISFYKNRRCLLDWYTHLLSVSPTQTIALRRLGARRTIVTANPENVEHVLKTNFSNFPKGKPFTEILGDLLGCGIFNVDGELWSTQRKLASHEFSTKSLREFVVMTLQEEVENRLIPLLEAAVEAKSVLDLQDLLRRFAFDIVCRVSLGTDPSCLNLSLPIPPLVKAFDSASEISAMRGMAPVYAVWKAKKLFNLGAERKLKEAIKLVHDAVSEIVKTKKRVLENDREGKLESDLLSRLLLAGHGEEVVRDMGRDTTSAAMTWLFWLLSKHQNSEEMIVKEVKSLLDDGEKAIDFEVLKAMDFLKASLCESMRLYPPVPWDSKHAMFDDVLPDGTSVRKGDRVTYFPYGMGRMEKLWGKDRFEFRPDRWFQETGSDQTLKSVSPYKFPVFQAGPRVCLGKEMAMIQMKYVVASILRRFEIKPVFDNEPAFAPLLTAHMVGGLKVMVKRRNANGDI</sequence>
<proteinExistence type="inferred from homology"/>
<protein>
    <recommendedName>
        <fullName evidence="14">Cytochrome P450</fullName>
    </recommendedName>
</protein>
<keyword evidence="10" id="KW-0503">Monooxygenase</keyword>
<keyword evidence="11" id="KW-0472">Membrane</keyword>
<keyword evidence="7" id="KW-1133">Transmembrane helix</keyword>
<evidence type="ECO:0000256" key="6">
    <source>
        <dbReference type="ARBA" id="ARBA00022723"/>
    </source>
</evidence>
<evidence type="ECO:0000256" key="4">
    <source>
        <dbReference type="ARBA" id="ARBA00022617"/>
    </source>
</evidence>
<dbReference type="AlphaFoldDB" id="A0A6N2MDH7"/>
<keyword evidence="9 12" id="KW-0408">Iron</keyword>
<dbReference type="SUPFAM" id="SSF48264">
    <property type="entry name" value="Cytochrome P450"/>
    <property type="match status" value="1"/>
</dbReference>
<comment type="similarity">
    <text evidence="3">Belongs to the cytochrome P450 family.</text>
</comment>
<dbReference type="FunFam" id="1.10.630.10:FF:000044">
    <property type="entry name" value="Cytochrome P450"/>
    <property type="match status" value="1"/>
</dbReference>
<dbReference type="InterPro" id="IPR036396">
    <property type="entry name" value="Cyt_P450_sf"/>
</dbReference>
<dbReference type="GO" id="GO:0005506">
    <property type="term" value="F:iron ion binding"/>
    <property type="evidence" value="ECO:0007669"/>
    <property type="project" value="InterPro"/>
</dbReference>
<dbReference type="PRINTS" id="PR00463">
    <property type="entry name" value="EP450I"/>
</dbReference>
<evidence type="ECO:0008006" key="14">
    <source>
        <dbReference type="Google" id="ProtNLM"/>
    </source>
</evidence>